<dbReference type="NCBIfam" id="TIGR00525">
    <property type="entry name" value="folB"/>
    <property type="match status" value="1"/>
</dbReference>
<keyword evidence="4 6" id="KW-0289">Folate biosynthesis</keyword>
<comment type="caution">
    <text evidence="8">The sequence shown here is derived from an EMBL/GenBank/DDBJ whole genome shotgun (WGS) entry which is preliminary data.</text>
</comment>
<dbReference type="AlphaFoldDB" id="A0A420WAV9"/>
<dbReference type="Pfam" id="PF02152">
    <property type="entry name" value="FolB"/>
    <property type="match status" value="1"/>
</dbReference>
<dbReference type="RefSeq" id="WP_008943876.1">
    <property type="nucleotide sequence ID" value="NZ_RBIG01000004.1"/>
</dbReference>
<comment type="pathway">
    <text evidence="2 6">Cofactor biosynthesis; tetrahydrofolate biosynthesis; 2-amino-4-hydroxy-6-hydroxymethyl-7,8-dihydropteridine diphosphate from 7,8-dihydroneopterin triphosphate: step 3/4.</text>
</comment>
<protein>
    <recommendedName>
        <fullName evidence="6">7,8-dihydroneopterin aldolase</fullName>
        <ecNumber evidence="6">4.1.2.25</ecNumber>
    </recommendedName>
</protein>
<comment type="function">
    <text evidence="6">Catalyzes the conversion of 7,8-dihydroneopterin to 6-hydroxymethyl-7,8-dihydropterin.</text>
</comment>
<dbReference type="SMART" id="SM00905">
    <property type="entry name" value="FolB"/>
    <property type="match status" value="1"/>
</dbReference>
<dbReference type="InterPro" id="IPR006156">
    <property type="entry name" value="Dihydroneopterin_aldolase"/>
</dbReference>
<evidence type="ECO:0000256" key="1">
    <source>
        <dbReference type="ARBA" id="ARBA00001353"/>
    </source>
</evidence>
<sequence length="117" mass="13346">MYRIFVRDLVLEAEVGVYESEKGKRQRLRLNLELECVDTIATAGDRLENVFCYHTLVKSIEAILAEGHVNLIETVADRIARHGLEDRRVLATRITVEKLDVIDQAASVGVTVERRRQ</sequence>
<dbReference type="GO" id="GO:0005737">
    <property type="term" value="C:cytoplasm"/>
    <property type="evidence" value="ECO:0007669"/>
    <property type="project" value="TreeGrafter"/>
</dbReference>
<evidence type="ECO:0000259" key="7">
    <source>
        <dbReference type="SMART" id="SM00905"/>
    </source>
</evidence>
<evidence type="ECO:0000313" key="9">
    <source>
        <dbReference type="Proteomes" id="UP000277424"/>
    </source>
</evidence>
<evidence type="ECO:0000313" key="8">
    <source>
        <dbReference type="EMBL" id="RKQ68144.1"/>
    </source>
</evidence>
<dbReference type="EMBL" id="RBIG01000004">
    <property type="protein sequence ID" value="RKQ68144.1"/>
    <property type="molecule type" value="Genomic_DNA"/>
</dbReference>
<accession>A0A420WAV9</accession>
<dbReference type="PANTHER" id="PTHR42844:SF1">
    <property type="entry name" value="DIHYDRONEOPTERIN ALDOLASE 1-RELATED"/>
    <property type="match status" value="1"/>
</dbReference>
<dbReference type="GO" id="GO:0004150">
    <property type="term" value="F:dihydroneopterin aldolase activity"/>
    <property type="evidence" value="ECO:0007669"/>
    <property type="project" value="UniProtKB-UniRule"/>
</dbReference>
<name>A0A420WAV9_9PROT</name>
<reference evidence="8 9" key="1">
    <citation type="submission" date="2018-10" db="EMBL/GenBank/DDBJ databases">
        <title>Comparative analysis of microorganisms from saline springs in Andes Mountain Range, Colombia.</title>
        <authorList>
            <person name="Rubin E."/>
        </authorList>
    </citation>
    <scope>NUCLEOTIDE SEQUENCE [LARGE SCALE GENOMIC DNA]</scope>
    <source>
        <strain evidence="8 9">USBA 36</strain>
    </source>
</reference>
<evidence type="ECO:0000256" key="3">
    <source>
        <dbReference type="ARBA" id="ARBA00005708"/>
    </source>
</evidence>
<comment type="catalytic activity">
    <reaction evidence="1 6">
        <text>7,8-dihydroneopterin = 6-hydroxymethyl-7,8-dihydropterin + glycolaldehyde</text>
        <dbReference type="Rhea" id="RHEA:10540"/>
        <dbReference type="ChEBI" id="CHEBI:17001"/>
        <dbReference type="ChEBI" id="CHEBI:17071"/>
        <dbReference type="ChEBI" id="CHEBI:44841"/>
        <dbReference type="EC" id="4.1.2.25"/>
    </reaction>
</comment>
<dbReference type="SUPFAM" id="SSF55620">
    <property type="entry name" value="Tetrahydrobiopterin biosynthesis enzymes-like"/>
    <property type="match status" value="1"/>
</dbReference>
<proteinExistence type="inferred from homology"/>
<dbReference type="Gene3D" id="3.30.1130.10">
    <property type="match status" value="1"/>
</dbReference>
<dbReference type="InterPro" id="IPR006157">
    <property type="entry name" value="FolB_dom"/>
</dbReference>
<dbReference type="UniPathway" id="UPA00077">
    <property type="reaction ID" value="UER00154"/>
</dbReference>
<evidence type="ECO:0000256" key="5">
    <source>
        <dbReference type="ARBA" id="ARBA00023239"/>
    </source>
</evidence>
<evidence type="ECO:0000256" key="2">
    <source>
        <dbReference type="ARBA" id="ARBA00005013"/>
    </source>
</evidence>
<dbReference type="InterPro" id="IPR043133">
    <property type="entry name" value="GTP-CH-I_C/QueF"/>
</dbReference>
<gene>
    <name evidence="8" type="ORF">BCL74_3463</name>
</gene>
<evidence type="ECO:0000256" key="6">
    <source>
        <dbReference type="RuleBase" id="RU362079"/>
    </source>
</evidence>
<dbReference type="NCBIfam" id="TIGR00526">
    <property type="entry name" value="folB_dom"/>
    <property type="match status" value="1"/>
</dbReference>
<dbReference type="GO" id="GO:0046656">
    <property type="term" value="P:folic acid biosynthetic process"/>
    <property type="evidence" value="ECO:0007669"/>
    <property type="project" value="UniProtKB-UniRule"/>
</dbReference>
<comment type="similarity">
    <text evidence="3 6">Belongs to the DHNA family.</text>
</comment>
<organism evidence="8 9">
    <name type="scientific">Oceanibaculum indicum</name>
    <dbReference type="NCBI Taxonomy" id="526216"/>
    <lineage>
        <taxon>Bacteria</taxon>
        <taxon>Pseudomonadati</taxon>
        <taxon>Pseudomonadota</taxon>
        <taxon>Alphaproteobacteria</taxon>
        <taxon>Rhodospirillales</taxon>
        <taxon>Oceanibaculaceae</taxon>
        <taxon>Oceanibaculum</taxon>
    </lineage>
</organism>
<evidence type="ECO:0000256" key="4">
    <source>
        <dbReference type="ARBA" id="ARBA00022909"/>
    </source>
</evidence>
<dbReference type="PANTHER" id="PTHR42844">
    <property type="entry name" value="DIHYDRONEOPTERIN ALDOLASE 1-RELATED"/>
    <property type="match status" value="1"/>
</dbReference>
<keyword evidence="5 6" id="KW-0456">Lyase</keyword>
<dbReference type="GO" id="GO:0046654">
    <property type="term" value="P:tetrahydrofolate biosynthetic process"/>
    <property type="evidence" value="ECO:0007669"/>
    <property type="project" value="UniProtKB-UniRule"/>
</dbReference>
<feature type="domain" description="Dihydroneopterin aldolase/epimerase" evidence="7">
    <location>
        <begin position="4"/>
        <end position="114"/>
    </location>
</feature>
<dbReference type="EC" id="4.1.2.25" evidence="6"/>
<dbReference type="Proteomes" id="UP000277424">
    <property type="component" value="Unassembled WGS sequence"/>
</dbReference>